<feature type="region of interest" description="Disordered" evidence="1">
    <location>
        <begin position="228"/>
        <end position="290"/>
    </location>
</feature>
<feature type="compositionally biased region" description="Basic and acidic residues" evidence="1">
    <location>
        <begin position="827"/>
        <end position="855"/>
    </location>
</feature>
<feature type="compositionally biased region" description="Polar residues" evidence="1">
    <location>
        <begin position="1407"/>
        <end position="1417"/>
    </location>
</feature>
<dbReference type="SUPFAM" id="SSF48371">
    <property type="entry name" value="ARM repeat"/>
    <property type="match status" value="1"/>
</dbReference>
<feature type="region of interest" description="Disordered" evidence="1">
    <location>
        <begin position="468"/>
        <end position="495"/>
    </location>
</feature>
<feature type="compositionally biased region" description="Basic and acidic residues" evidence="1">
    <location>
        <begin position="281"/>
        <end position="290"/>
    </location>
</feature>
<reference evidence="2" key="1">
    <citation type="journal article" date="2015" name="PLoS ONE">
        <title>Comprehensive Evaluation of Toxoplasma gondii VEG and Neospora caninum LIV Genomes with Tachyzoite Stage Transcriptome and Proteome Defines Novel Transcript Features.</title>
        <authorList>
            <person name="Ramaprasad A."/>
            <person name="Mourier T."/>
            <person name="Naeem R."/>
            <person name="Malas T.B."/>
            <person name="Moussa E."/>
            <person name="Panigrahi A."/>
            <person name="Vermont S.J."/>
            <person name="Otto T.D."/>
            <person name="Wastling J."/>
            <person name="Pain A."/>
        </authorList>
    </citation>
    <scope>NUCLEOTIDE SEQUENCE</scope>
    <source>
        <strain evidence="2">VEG</strain>
    </source>
</reference>
<evidence type="ECO:0000256" key="1">
    <source>
        <dbReference type="SAM" id="MobiDB-lite"/>
    </source>
</evidence>
<dbReference type="InterPro" id="IPR016024">
    <property type="entry name" value="ARM-type_fold"/>
</dbReference>
<sequence>MALCTHPAAEGFSAIAGLRRQYKRDINCLEDSSRQCSLRALARLSALFQTRNNVSSQSPGSSASGSRSATRTPQQSMISEAECQTAPDNGSKNLLDSVSGTAETGGCSREDLFTFFLTDIYGPCLKLASDSKSDACREAAVNLIRMGIESAADPSDIAVFMSKKRLDFREARRTDAARESGSYASGQALVDSVHSRLSGHPFREPVEEIRGGLLLLLMSILRHSEPSLPRGNPEMLSGSPHDSIWPDNTAEDRNPYPVEGCEDTGVSEDLNHRQQGLNSEDAARKDEREERIPRGWQIRDDCADSLAQCATKALSDHDPHNKQLACRLVVLLARCIRFDSLSQKHVLDALQYLLSSVLLGCDCLDKVMTSVSSLVEDEVAPAIRYKICAFVGFLFFTLPVRYLQPHMAKLLAFLLACIAAEDDHVKSYGARVLRNIALPCLHQLREAKPSAVEGSRSRRKRYAFAASGGALRQPPEGEDGETNDSSSDSSEELERLEKFQMRAEDRELLETSWTLSGTSSPRFLSELNSLKDIFRDRKKAPLPAEGGSERHSSTAEALDQLVLVAGLTSLFAEDTLAWVLSTESALWRFSPEPSRSRRSLRTLKILLELLAPSSLVPRLPEILSYLCRTCEYVDACPFSWANASAESPAGSSWSALLRFMLSLAEGETEQVNKQVLCFLESAALPEEPPGSQRESAGHPPALQRGPPTLSSALSRGKEVQVLSTRLLAETFEDKDISPAPSAMQVYLEVLKEVLSCVESIAILLPPPVWVAVAAKQMQLHPRVVAAYEEASETQSFEDAGCFTSLGSFTTAKRAQTAARHTPFSDETAGKSGEEEGTRASREQRRSAADAQERPSRASTASNRLYALLLLGRMLVTVDASKTGARARGEWRERDASFCVDLIGEVLQTALQGDGSAQTDCFETASAATEDARAFFAGHDTVRGSGGASDSKAADAHLAFVAVAAASVVTACRDSCPLRWPRLFAILLRLRVADSVPSRLVDTLIHLLSVYSGQAPLNMYCAYLAAFLEADQEPACRLNGASEPSSPESSLVAPWALSDPRRLILLHALQQLRVFSARSSVPRFSVDGLQGQSLSWEQTEEGLRASETAEEASARNAFTRGVTTGGVASPPILSSRAAATTFGEAGEGRKTEGERAHAEIQLTLKKTQNSEAQSQLNLDWVPGLLCVLKTQACPDTVAPAVRVDTLALLFELYANPELSSTCLKKYAPFVVGTLLLPNLRWRPGEANAKLRKAALACLAAVMDSLTGSAESEHSAGVAGPSSASCASSSSLSWTEDSSEDGGSEDLMFGIPKLDPQDGLATQTELGAGSPVPLLKPLLPCLLSCLEDDGQPDTRRLTADVLARLFSQLRGSLRSSSFGVSFACTSEAELFPSPPANHRTPPQRRECEQNASSPPSGRSQVVRGRRDRSYVALCSALYVALLQRLDDAREEVRCAAAQAICEMLLLLVEIEGDPEEDAAESRNASSERGEDDPVPSALGRDTCLDGESEGEDSTKGEGSGVFSARGETTSKGEQQGAQTLRQSLGATERRRSCRQRHSERKNKCRWSCLEFLVRGLVAFVDDKDEDLAATVTTAMKLAGHLDAELLRREVTAAVGQCLYSERYEALAEFAETLLEEKDAGLAHSVA</sequence>
<feature type="region of interest" description="Disordered" evidence="1">
    <location>
        <begin position="52"/>
        <end position="100"/>
    </location>
</feature>
<feature type="compositionally biased region" description="Low complexity" evidence="1">
    <location>
        <begin position="55"/>
        <end position="73"/>
    </location>
</feature>
<dbReference type="InterPro" id="IPR011989">
    <property type="entry name" value="ARM-like"/>
</dbReference>
<dbReference type="PANTHER" id="PTHR16216">
    <property type="entry name" value="DYNEIN ASSEMBLY FACTOR 5, AXONEMAL"/>
    <property type="match status" value="1"/>
</dbReference>
<dbReference type="PANTHER" id="PTHR16216:SF2">
    <property type="entry name" value="DYNEIN AXONEMAL ASSEMBLY FACTOR 5"/>
    <property type="match status" value="1"/>
</dbReference>
<evidence type="ECO:0000313" key="2">
    <source>
        <dbReference type="EMBL" id="CEL71656.1"/>
    </source>
</evidence>
<feature type="region of interest" description="Disordered" evidence="1">
    <location>
        <begin position="1389"/>
        <end position="1421"/>
    </location>
</feature>
<dbReference type="Gene3D" id="1.25.10.10">
    <property type="entry name" value="Leucine-rich Repeat Variant"/>
    <property type="match status" value="1"/>
</dbReference>
<gene>
    <name evidence="2" type="ORF">BN1205_040220</name>
</gene>
<feature type="region of interest" description="Disordered" evidence="1">
    <location>
        <begin position="813"/>
        <end position="858"/>
    </location>
</feature>
<dbReference type="EMBL" id="LN714490">
    <property type="protein sequence ID" value="CEL71656.1"/>
    <property type="molecule type" value="Genomic_DNA"/>
</dbReference>
<feature type="compositionally biased region" description="Polar residues" evidence="1">
    <location>
        <begin position="86"/>
        <end position="100"/>
    </location>
</feature>
<feature type="compositionally biased region" description="Polar residues" evidence="1">
    <location>
        <begin position="1524"/>
        <end position="1543"/>
    </location>
</feature>
<feature type="region of interest" description="Disordered" evidence="1">
    <location>
        <begin position="686"/>
        <end position="715"/>
    </location>
</feature>
<accession>A0A0F7UT75</accession>
<proteinExistence type="predicted"/>
<dbReference type="InterPro" id="IPR052623">
    <property type="entry name" value="DAAF5"/>
</dbReference>
<organism evidence="2">
    <name type="scientific">Toxoplasma gondii (strain ATCC 50861 / VEG)</name>
    <dbReference type="NCBI Taxonomy" id="432359"/>
    <lineage>
        <taxon>Eukaryota</taxon>
        <taxon>Sar</taxon>
        <taxon>Alveolata</taxon>
        <taxon>Apicomplexa</taxon>
        <taxon>Conoidasida</taxon>
        <taxon>Coccidia</taxon>
        <taxon>Eucoccidiorida</taxon>
        <taxon>Eimeriorina</taxon>
        <taxon>Sarcocystidae</taxon>
        <taxon>Toxoplasma</taxon>
    </lineage>
</organism>
<feature type="compositionally biased region" description="Low complexity" evidence="1">
    <location>
        <begin position="1273"/>
        <end position="1294"/>
    </location>
</feature>
<feature type="region of interest" description="Disordered" evidence="1">
    <location>
        <begin position="1270"/>
        <end position="1324"/>
    </location>
</feature>
<feature type="region of interest" description="Disordered" evidence="1">
    <location>
        <begin position="1473"/>
        <end position="1552"/>
    </location>
</feature>
<protein>
    <submittedName>
        <fullName evidence="2">HEAT repeat-containing protein</fullName>
    </submittedName>
</protein>
<name>A0A0F7UT75_TOXGV</name>